<dbReference type="RefSeq" id="WP_163058468.1">
    <property type="nucleotide sequence ID" value="NZ_JAAGLI010000536.1"/>
</dbReference>
<evidence type="ECO:0000256" key="1">
    <source>
        <dbReference type="ARBA" id="ARBA00006432"/>
    </source>
</evidence>
<comment type="similarity">
    <text evidence="1">Belongs to the ATP-dependent AMP-binding enzyme family.</text>
</comment>
<dbReference type="GO" id="GO:0005886">
    <property type="term" value="C:plasma membrane"/>
    <property type="evidence" value="ECO:0007669"/>
    <property type="project" value="TreeGrafter"/>
</dbReference>
<dbReference type="GO" id="GO:0006633">
    <property type="term" value="P:fatty acid biosynthetic process"/>
    <property type="evidence" value="ECO:0007669"/>
    <property type="project" value="TreeGrafter"/>
</dbReference>
<dbReference type="PANTHER" id="PTHR22754:SF32">
    <property type="entry name" value="DISCO-INTERACTING PROTEIN 2"/>
    <property type="match status" value="1"/>
</dbReference>
<dbReference type="Gene3D" id="3.40.50.720">
    <property type="entry name" value="NAD(P)-binding Rossmann-like Domain"/>
    <property type="match status" value="1"/>
</dbReference>
<dbReference type="Gene3D" id="1.10.1200.10">
    <property type="entry name" value="ACP-like"/>
    <property type="match status" value="1"/>
</dbReference>
<evidence type="ECO:0000313" key="3">
    <source>
        <dbReference type="EMBL" id="NEA24942.1"/>
    </source>
</evidence>
<dbReference type="InterPro" id="IPR057326">
    <property type="entry name" value="KR_dom"/>
</dbReference>
<dbReference type="SUPFAM" id="SSF51735">
    <property type="entry name" value="NAD(P)-binding Rossmann-fold domains"/>
    <property type="match status" value="2"/>
</dbReference>
<feature type="domain" description="Carrier" evidence="2">
    <location>
        <begin position="1189"/>
        <end position="1264"/>
    </location>
</feature>
<reference evidence="3 4" key="1">
    <citation type="submission" date="2020-01" db="EMBL/GenBank/DDBJ databases">
        <title>Insect and environment-associated Actinomycetes.</title>
        <authorList>
            <person name="Currrie C."/>
            <person name="Chevrette M."/>
            <person name="Carlson C."/>
            <person name="Stubbendieck R."/>
            <person name="Wendt-Pienkowski E."/>
        </authorList>
    </citation>
    <scope>NUCLEOTIDE SEQUENCE [LARGE SCALE GENOMIC DNA]</scope>
    <source>
        <strain evidence="3 4">SID10258</strain>
    </source>
</reference>
<dbReference type="Pfam" id="PF08659">
    <property type="entry name" value="KR"/>
    <property type="match status" value="1"/>
</dbReference>
<comment type="caution">
    <text evidence="3">The sequence shown here is derived from an EMBL/GenBank/DDBJ whole genome shotgun (WGS) entry which is preliminary data.</text>
</comment>
<dbReference type="SUPFAM" id="SSF56801">
    <property type="entry name" value="Acetyl-CoA synthetase-like"/>
    <property type="match status" value="2"/>
</dbReference>
<dbReference type="InterPro" id="IPR036291">
    <property type="entry name" value="NAD(P)-bd_dom_sf"/>
</dbReference>
<dbReference type="InterPro" id="IPR042099">
    <property type="entry name" value="ANL_N_sf"/>
</dbReference>
<dbReference type="InterPro" id="IPR036736">
    <property type="entry name" value="ACP-like_sf"/>
</dbReference>
<dbReference type="Pfam" id="PF00550">
    <property type="entry name" value="PP-binding"/>
    <property type="match status" value="1"/>
</dbReference>
<dbReference type="Proteomes" id="UP000475532">
    <property type="component" value="Unassembled WGS sequence"/>
</dbReference>
<dbReference type="AlphaFoldDB" id="A0A6L9QIL1"/>
<dbReference type="PROSITE" id="PS50075">
    <property type="entry name" value="CARRIER"/>
    <property type="match status" value="1"/>
</dbReference>
<dbReference type="PANTHER" id="PTHR22754">
    <property type="entry name" value="DISCO-INTERACTING PROTEIN 2 DIP2 -RELATED"/>
    <property type="match status" value="1"/>
</dbReference>
<evidence type="ECO:0000259" key="2">
    <source>
        <dbReference type="PROSITE" id="PS50075"/>
    </source>
</evidence>
<name>A0A6L9QIL1_9ACTN</name>
<dbReference type="InterPro" id="IPR045851">
    <property type="entry name" value="AMP-bd_C_sf"/>
</dbReference>
<accession>A0A6L9QIL1</accession>
<dbReference type="Gene3D" id="3.40.50.12780">
    <property type="entry name" value="N-terminal domain of ligase-like"/>
    <property type="match status" value="1"/>
</dbReference>
<dbReference type="InterPro" id="IPR000873">
    <property type="entry name" value="AMP-dep_synth/lig_dom"/>
</dbReference>
<dbReference type="EMBL" id="JAAGLI010000536">
    <property type="protein sequence ID" value="NEA24942.1"/>
    <property type="molecule type" value="Genomic_DNA"/>
</dbReference>
<proteinExistence type="inferred from homology"/>
<evidence type="ECO:0000313" key="4">
    <source>
        <dbReference type="Proteomes" id="UP000475532"/>
    </source>
</evidence>
<dbReference type="Pfam" id="PF00501">
    <property type="entry name" value="AMP-binding"/>
    <property type="match status" value="1"/>
</dbReference>
<protein>
    <submittedName>
        <fullName evidence="3">SDR family NAD(P)-dependent oxidoreductase</fullName>
    </submittedName>
</protein>
<dbReference type="GO" id="GO:0070566">
    <property type="term" value="F:adenylyltransferase activity"/>
    <property type="evidence" value="ECO:0007669"/>
    <property type="project" value="TreeGrafter"/>
</dbReference>
<sequence length="1264" mass="133400">MPLPTNSSPAADLDAITARAAAVPGVREAATVADRTLRRRIEETAPVAPPPRPAPERTAQARPAIVAGPATRPPAAAVGTLPEALIRAAELAPERGTTFVHRDGSEHRQTYAQLLDDASRVLAGLREAGARPGEAIVLHCADNRAYVIGFWACLLGGFVPTPFAPQHQSDAAYVRRFHGVWSLLDQPMIMTDPGRRDALEETTGGWEGGRGARVAVVDDLMKHEPAEPAAIDPQAPAVNLLTSGSTGTPKVVRHAHASIVARTYATIAANAFTEHEVSLNWMPLDHVGGMVMFNVRDVLLRCEHVNAITDAFVRRPLTWLDWIERFHATNTWAPNFAFALVNKCHRQIEAGRWDLSSMTNICDAGEAIVPRTAHRFLELLGPHGLRPDAVVPCWGMSETSSGVTYARMDLRDPSAGTVSVERQSLSTGQVAVVPYGTPQSMVLADVGAPISGVELRVVDDRGAVVPERTIGHLHVRGATMLREYFRNPEANAASRTADGWFDTGDLGFLHDGRLTLTGRQKDVLIVNGANYPAHEMEAVVAEALGERVSLVAACGIQDENTGTDGAHVFFVPAGDAIGRVDAAVAGIRDVLGREFGIAPAAVVPVTAGEFPRTSTGKIQRGRLADAFRAGLFDDRKRVAPGGAPAADAWLFDSVFEPSQPITEARGRPVVVYAPSLRWFDDHLAERLSGTGSAVITMGAEAARLGPARFRIEPDEPEQHDRALAEIAETLGTDCRVVYAWPGDPAGAPDAPSAHLLTALAALARVLPAADLTVVTRGALAAGPDDAVDPAQTALIGLVRTADIEVTLPSVRLVDVPADASDADLADAGLAHFGASVVALRDGVASTPRLRRIEQAARMEVPASVLPRGGTALVIGGLGGIGRLIGEYLLVSADARLLVTGRTAAGDLAGTGADTVLAGLRELGDVRYAAADIADADALRSAVEEAERAWGRRLDLVVDLAGSSIAPQWHRLPEHELRRESVPWLRHMLHPKLAGCAALETLLETRPGTAVVLFSSVNGFLGGSSAGAYSAANAAMEGFAHRWSRQGRTVRCVGWSMWAGTGMNDGSPLATAAERRGFRAIEPSKGLELFTAALHAGRNWLLAGVDPANPHIKEHLAADQFDGAGLVVAVVPEETAEAAEVTGRVAAALAETGVFADLVALPALPRDAAGRPDAAAVLAMRDASPAAYAAPEGAAEISVAEVFAEVLGHDRIGRDDSFFGLGGDSIRATQAMSAVNERLLCEFPVHLLYVHSTVRELAAAVGHHA</sequence>
<dbReference type="SUPFAM" id="SSF47336">
    <property type="entry name" value="ACP-like"/>
    <property type="match status" value="1"/>
</dbReference>
<organism evidence="3 4">
    <name type="scientific">Actinomadura bangladeshensis</name>
    <dbReference type="NCBI Taxonomy" id="453573"/>
    <lineage>
        <taxon>Bacteria</taxon>
        <taxon>Bacillati</taxon>
        <taxon>Actinomycetota</taxon>
        <taxon>Actinomycetes</taxon>
        <taxon>Streptosporangiales</taxon>
        <taxon>Thermomonosporaceae</taxon>
        <taxon>Actinomadura</taxon>
    </lineage>
</organism>
<dbReference type="SMART" id="SM00822">
    <property type="entry name" value="PKS_KR"/>
    <property type="match status" value="1"/>
</dbReference>
<dbReference type="Gene3D" id="3.30.300.30">
    <property type="match status" value="1"/>
</dbReference>
<gene>
    <name evidence="3" type="ORF">G3I70_20980</name>
</gene>
<dbReference type="InterPro" id="IPR009081">
    <property type="entry name" value="PP-bd_ACP"/>
</dbReference>
<dbReference type="InterPro" id="IPR013968">
    <property type="entry name" value="PKS_KR"/>
</dbReference>